<reference evidence="1" key="1">
    <citation type="journal article" date="2023" name="Mol. Phylogenet. Evol.">
        <title>Genome-scale phylogeny and comparative genomics of the fungal order Sordariales.</title>
        <authorList>
            <person name="Hensen N."/>
            <person name="Bonometti L."/>
            <person name="Westerberg I."/>
            <person name="Brannstrom I.O."/>
            <person name="Guillou S."/>
            <person name="Cros-Aarteil S."/>
            <person name="Calhoun S."/>
            <person name="Haridas S."/>
            <person name="Kuo A."/>
            <person name="Mondo S."/>
            <person name="Pangilinan J."/>
            <person name="Riley R."/>
            <person name="LaButti K."/>
            <person name="Andreopoulos B."/>
            <person name="Lipzen A."/>
            <person name="Chen C."/>
            <person name="Yan M."/>
            <person name="Daum C."/>
            <person name="Ng V."/>
            <person name="Clum A."/>
            <person name="Steindorff A."/>
            <person name="Ohm R.A."/>
            <person name="Martin F."/>
            <person name="Silar P."/>
            <person name="Natvig D.O."/>
            <person name="Lalanne C."/>
            <person name="Gautier V."/>
            <person name="Ament-Velasquez S.L."/>
            <person name="Kruys A."/>
            <person name="Hutchinson M.I."/>
            <person name="Powell A.J."/>
            <person name="Barry K."/>
            <person name="Miller A.N."/>
            <person name="Grigoriev I.V."/>
            <person name="Debuchy R."/>
            <person name="Gladieux P."/>
            <person name="Hiltunen Thoren M."/>
            <person name="Johannesson H."/>
        </authorList>
    </citation>
    <scope>NUCLEOTIDE SEQUENCE</scope>
    <source>
        <strain evidence="1">CBS 538.74</strain>
    </source>
</reference>
<proteinExistence type="predicted"/>
<accession>A0AAN6VJZ9</accession>
<dbReference type="AlphaFoldDB" id="A0AAN6VJZ9"/>
<comment type="caution">
    <text evidence="1">The sequence shown here is derived from an EMBL/GenBank/DDBJ whole genome shotgun (WGS) entry which is preliminary data.</text>
</comment>
<dbReference type="EMBL" id="MU856971">
    <property type="protein sequence ID" value="KAK4152539.1"/>
    <property type="molecule type" value="Genomic_DNA"/>
</dbReference>
<dbReference type="InterPro" id="IPR036249">
    <property type="entry name" value="Thioredoxin-like_sf"/>
</dbReference>
<reference evidence="1" key="2">
    <citation type="submission" date="2023-05" db="EMBL/GenBank/DDBJ databases">
        <authorList>
            <consortium name="Lawrence Berkeley National Laboratory"/>
            <person name="Steindorff A."/>
            <person name="Hensen N."/>
            <person name="Bonometti L."/>
            <person name="Westerberg I."/>
            <person name="Brannstrom I.O."/>
            <person name="Guillou S."/>
            <person name="Cros-Aarteil S."/>
            <person name="Calhoun S."/>
            <person name="Haridas S."/>
            <person name="Kuo A."/>
            <person name="Mondo S."/>
            <person name="Pangilinan J."/>
            <person name="Riley R."/>
            <person name="Labutti K."/>
            <person name="Andreopoulos B."/>
            <person name="Lipzen A."/>
            <person name="Chen C."/>
            <person name="Yanf M."/>
            <person name="Daum C."/>
            <person name="Ng V."/>
            <person name="Clum A."/>
            <person name="Ohm R."/>
            <person name="Martin F."/>
            <person name="Silar P."/>
            <person name="Natvig D."/>
            <person name="Lalanne C."/>
            <person name="Gautier V."/>
            <person name="Ament-Velasquez S.L."/>
            <person name="Kruys A."/>
            <person name="Hutchinson M.I."/>
            <person name="Powell A.J."/>
            <person name="Barry K."/>
            <person name="Miller A.N."/>
            <person name="Grigoriev I.V."/>
            <person name="Debuchy R."/>
            <person name="Gladieux P."/>
            <person name="Thoren M.H."/>
            <person name="Johannesson H."/>
        </authorList>
    </citation>
    <scope>NUCLEOTIDE SEQUENCE</scope>
    <source>
        <strain evidence="1">CBS 538.74</strain>
    </source>
</reference>
<dbReference type="PANTHER" id="PTHR33875:SF2">
    <property type="entry name" value="ACR183CP"/>
    <property type="match status" value="1"/>
</dbReference>
<dbReference type="Proteomes" id="UP001302745">
    <property type="component" value="Unassembled WGS sequence"/>
</dbReference>
<dbReference type="PANTHER" id="PTHR33875">
    <property type="entry name" value="OS09G0542200 PROTEIN"/>
    <property type="match status" value="1"/>
</dbReference>
<keyword evidence="2" id="KW-1185">Reference proteome</keyword>
<organism evidence="1 2">
    <name type="scientific">Chaetomidium leptoderma</name>
    <dbReference type="NCBI Taxonomy" id="669021"/>
    <lineage>
        <taxon>Eukaryota</taxon>
        <taxon>Fungi</taxon>
        <taxon>Dikarya</taxon>
        <taxon>Ascomycota</taxon>
        <taxon>Pezizomycotina</taxon>
        <taxon>Sordariomycetes</taxon>
        <taxon>Sordariomycetidae</taxon>
        <taxon>Sordariales</taxon>
        <taxon>Chaetomiaceae</taxon>
        <taxon>Chaetomidium</taxon>
    </lineage>
</organism>
<evidence type="ECO:0000313" key="1">
    <source>
        <dbReference type="EMBL" id="KAK4152539.1"/>
    </source>
</evidence>
<name>A0AAN6VJZ9_9PEZI</name>
<dbReference type="SUPFAM" id="SSF52833">
    <property type="entry name" value="Thioredoxin-like"/>
    <property type="match status" value="1"/>
</dbReference>
<gene>
    <name evidence="1" type="ORF">C8A00DRAFT_16160</name>
</gene>
<protein>
    <submittedName>
        <fullName evidence="1">Thioredoxin-like protein</fullName>
    </submittedName>
</protein>
<dbReference type="Gene3D" id="3.40.30.10">
    <property type="entry name" value="Glutaredoxin"/>
    <property type="match status" value="1"/>
</dbReference>
<sequence>MALPPKFKGHRLTFPDDPLSPAAASNLNNEEPLHTLEFYLDYVCPFSAKLFKTLTTTIIPHIRATPTLASRLQLIFRQQIQPWHPSSTLVHEAALAVQRVDATKFWAFSAALFDHQASFFDEAVVDEPRNSTYKRLAELAASGSVGVDEGEVYRLLETPRLAVPGERAKNAGNAVTADVKLIVKMARLTGVHVTPTVMFDGVVVGEISSGWTGEQWEEWLGKNVV</sequence>
<evidence type="ECO:0000313" key="2">
    <source>
        <dbReference type="Proteomes" id="UP001302745"/>
    </source>
</evidence>